<dbReference type="EMBL" id="JACHXU010000041">
    <property type="protein sequence ID" value="MBB3210528.1"/>
    <property type="molecule type" value="Genomic_DNA"/>
</dbReference>
<gene>
    <name evidence="1" type="ORF">FHS27_006375</name>
</gene>
<name>A0A7W5E5J3_9BACT</name>
<dbReference type="RefSeq" id="WP_184309908.1">
    <property type="nucleotide sequence ID" value="NZ_JACHXU010000041.1"/>
</dbReference>
<evidence type="ECO:0000313" key="2">
    <source>
        <dbReference type="Proteomes" id="UP000536179"/>
    </source>
</evidence>
<accession>A0A7W5E5J3</accession>
<sequence length="172" mass="18706">MPNPDVHWISTYGGRFIAMPDALLAEWHGCPDDGRDPLDTSHDYGRACSTTGYVAHLPIGQSTAIVFGENKSGGVLLGCGTPIVFEWIYADSPDAVVAALQRLPDDIAVDAELPFHVDSDHLNVFDSAFAGCDFEPQHSCRFLIKSGRYVIGSSLYEPNTEIGLVVHRFTPV</sequence>
<dbReference type="InterPro" id="IPR028961">
    <property type="entry name" value="Imm21"/>
</dbReference>
<dbReference type="AlphaFoldDB" id="A0A7W5E5J3"/>
<proteinExistence type="predicted"/>
<comment type="caution">
    <text evidence="1">The sequence shown here is derived from an EMBL/GenBank/DDBJ whole genome shotgun (WGS) entry which is preliminary data.</text>
</comment>
<dbReference type="Proteomes" id="UP000536179">
    <property type="component" value="Unassembled WGS sequence"/>
</dbReference>
<organism evidence="1 2">
    <name type="scientific">Aporhodopirellula rubra</name>
    <dbReference type="NCBI Taxonomy" id="980271"/>
    <lineage>
        <taxon>Bacteria</taxon>
        <taxon>Pseudomonadati</taxon>
        <taxon>Planctomycetota</taxon>
        <taxon>Planctomycetia</taxon>
        <taxon>Pirellulales</taxon>
        <taxon>Pirellulaceae</taxon>
        <taxon>Aporhodopirellula</taxon>
    </lineage>
</organism>
<keyword evidence="2" id="KW-1185">Reference proteome</keyword>
<reference evidence="1 2" key="1">
    <citation type="submission" date="2020-08" db="EMBL/GenBank/DDBJ databases">
        <title>Genomic Encyclopedia of Type Strains, Phase III (KMG-III): the genomes of soil and plant-associated and newly described type strains.</title>
        <authorList>
            <person name="Whitman W."/>
        </authorList>
    </citation>
    <scope>NUCLEOTIDE SEQUENCE [LARGE SCALE GENOMIC DNA]</scope>
    <source>
        <strain evidence="1 2">CECT 8075</strain>
    </source>
</reference>
<protein>
    <submittedName>
        <fullName evidence="1">Uncharacterized protein</fullName>
    </submittedName>
</protein>
<dbReference type="Pfam" id="PF15589">
    <property type="entry name" value="Imm21"/>
    <property type="match status" value="1"/>
</dbReference>
<evidence type="ECO:0000313" key="1">
    <source>
        <dbReference type="EMBL" id="MBB3210528.1"/>
    </source>
</evidence>